<reference evidence="1" key="1">
    <citation type="submission" date="2018-12" db="EMBL/GenBank/DDBJ databases">
        <title>Draft genome sequence of Flaovobacterium columnare BGFS27 isolated from channel catfish in Alabama.</title>
        <authorList>
            <person name="Cai W."/>
            <person name="Arias C."/>
        </authorList>
    </citation>
    <scope>NUCLEOTIDE SEQUENCE [LARGE SCALE GENOMIC DNA]</scope>
    <source>
        <strain evidence="1">BGFS27</strain>
    </source>
</reference>
<dbReference type="AlphaFoldDB" id="A0AA94EYT9"/>
<sequence length="76" mass="8880">MNRLGNLIFNEEEKNDPHMQRMHDQMIGFGKSKTMDGPDGLEGAVWIILNRVVRKQSTLWWAIETVGDFKKEKICF</sequence>
<dbReference type="EMBL" id="RWGX01000005">
    <property type="protein sequence ID" value="RVU87404.1"/>
    <property type="molecule type" value="Genomic_DNA"/>
</dbReference>
<gene>
    <name evidence="1" type="ORF">EJB19_14000</name>
</gene>
<evidence type="ECO:0000313" key="1">
    <source>
        <dbReference type="EMBL" id="RVU87404.1"/>
    </source>
</evidence>
<accession>A0AA94EYT9</accession>
<organism evidence="1">
    <name type="scientific">Flavobacterium columnare</name>
    <dbReference type="NCBI Taxonomy" id="996"/>
    <lineage>
        <taxon>Bacteria</taxon>
        <taxon>Pseudomonadati</taxon>
        <taxon>Bacteroidota</taxon>
        <taxon>Flavobacteriia</taxon>
        <taxon>Flavobacteriales</taxon>
        <taxon>Flavobacteriaceae</taxon>
        <taxon>Flavobacterium</taxon>
    </lineage>
</organism>
<name>A0AA94EYT9_9FLAO</name>
<protein>
    <submittedName>
        <fullName evidence="1">Uncharacterized protein</fullName>
    </submittedName>
</protein>
<comment type="caution">
    <text evidence="1">The sequence shown here is derived from an EMBL/GenBank/DDBJ whole genome shotgun (WGS) entry which is preliminary data.</text>
</comment>
<proteinExistence type="predicted"/>